<comment type="catalytic activity">
    <reaction evidence="10">
        <text>Hydrolysis of proteins, including elastin. Preferential cleavage: Ala-|-Xaa.</text>
        <dbReference type="EC" id="3.4.21.36"/>
    </reaction>
</comment>
<dbReference type="Proteomes" id="UP000242450">
    <property type="component" value="Chromosome 3"/>
</dbReference>
<dbReference type="PROSITE" id="PS50240">
    <property type="entry name" value="TRYPSIN_DOM"/>
    <property type="match status" value="1"/>
</dbReference>
<name>A0A212DFA7_CEREH</name>
<dbReference type="EC" id="3.4.21.36" evidence="12"/>
<evidence type="ECO:0000256" key="2">
    <source>
        <dbReference type="ARBA" id="ARBA00004613"/>
    </source>
</evidence>
<dbReference type="InterPro" id="IPR001254">
    <property type="entry name" value="Trypsin_dom"/>
</dbReference>
<comment type="caution">
    <text evidence="16">The sequence shown here is derived from an EMBL/GenBank/DDBJ whole genome shotgun (WGS) entry which is preliminary data.</text>
</comment>
<dbReference type="PANTHER" id="PTHR24257:SF0">
    <property type="entry name" value="CHYMOTRYPSIN-LIKE ELASTASE FAMILY MEMBER 1"/>
    <property type="match status" value="1"/>
</dbReference>
<comment type="function">
    <text evidence="11">Serine proteases that hydrolyze many proteins in addition to elastin.</text>
</comment>
<keyword evidence="5" id="KW-0479">Metal-binding</keyword>
<dbReference type="Gene3D" id="2.40.10.10">
    <property type="entry name" value="Trypsin-like serine proteases"/>
    <property type="match status" value="2"/>
</dbReference>
<dbReference type="InterPro" id="IPR018114">
    <property type="entry name" value="TRYPSIN_HIS"/>
</dbReference>
<keyword evidence="8" id="KW-0106">Calcium</keyword>
<dbReference type="InterPro" id="IPR001314">
    <property type="entry name" value="Peptidase_S1A"/>
</dbReference>
<evidence type="ECO:0000256" key="8">
    <source>
        <dbReference type="ARBA" id="ARBA00022837"/>
    </source>
</evidence>
<evidence type="ECO:0000259" key="15">
    <source>
        <dbReference type="PROSITE" id="PS50240"/>
    </source>
</evidence>
<accession>A0A212DFA7</accession>
<evidence type="ECO:0000256" key="13">
    <source>
        <dbReference type="ARBA" id="ARBA00041157"/>
    </source>
</evidence>
<sequence>HSTQDFPETNARVVGGTAVSKNSWPSQISLQYKSGSSWYHTCGGTLIKQNWVMTAAHCVDSQMTFRVVLGDHNLSQNDGTEQYISVQKIVVHPSWNSNNVAAGQMTFRVVLGDHNLSQNDGTEQYISVQKIVVHPSWNSNNVAAGYDIAVLRLAQSATLNSYVKLGVLPQSGTILANNTPCYITGWGRTKTNGQLAQTLQQAYLPSVDYATCSSSSYWGSTVKNTMVCAGGDGVRAGC</sequence>
<evidence type="ECO:0000256" key="12">
    <source>
        <dbReference type="ARBA" id="ARBA00039015"/>
    </source>
</evidence>
<evidence type="ECO:0000256" key="5">
    <source>
        <dbReference type="ARBA" id="ARBA00022723"/>
    </source>
</evidence>
<keyword evidence="7" id="KW-0720">Serine protease</keyword>
<evidence type="ECO:0000313" key="16">
    <source>
        <dbReference type="EMBL" id="OWK16933.1"/>
    </source>
</evidence>
<dbReference type="AlphaFoldDB" id="A0A212DFA7"/>
<dbReference type="InterPro" id="IPR009003">
    <property type="entry name" value="Peptidase_S1_PA"/>
</dbReference>
<keyword evidence="4" id="KW-0645">Protease</keyword>
<dbReference type="CDD" id="cd00190">
    <property type="entry name" value="Tryp_SPc"/>
    <property type="match status" value="1"/>
</dbReference>
<proteinExistence type="predicted"/>
<dbReference type="PRINTS" id="PR00722">
    <property type="entry name" value="CHYMOTRYPSIN"/>
</dbReference>
<dbReference type="OrthoDB" id="10061449at2759"/>
<dbReference type="SUPFAM" id="SSF50494">
    <property type="entry name" value="Trypsin-like serine proteases"/>
    <property type="match status" value="2"/>
</dbReference>
<reference evidence="16 17" key="1">
    <citation type="journal article" date="2018" name="Mol. Genet. Genomics">
        <title>The red deer Cervus elaphus genome CerEla1.0: sequencing, annotating, genes, and chromosomes.</title>
        <authorList>
            <person name="Bana N.A."/>
            <person name="Nyiri A."/>
            <person name="Nagy J."/>
            <person name="Frank K."/>
            <person name="Nagy T."/>
            <person name="Steger V."/>
            <person name="Schiller M."/>
            <person name="Lakatos P."/>
            <person name="Sugar L."/>
            <person name="Horn P."/>
            <person name="Barta E."/>
            <person name="Orosz L."/>
        </authorList>
    </citation>
    <scope>NUCLEOTIDE SEQUENCE [LARGE SCALE GENOMIC DNA]</scope>
    <source>
        <strain evidence="16">Hungarian</strain>
    </source>
</reference>
<dbReference type="PANTHER" id="PTHR24257">
    <property type="entry name" value="CHYMOTRYPSIN-LIKE ELASTASE FAMILY MEMBER"/>
    <property type="match status" value="1"/>
</dbReference>
<dbReference type="GO" id="GO:0046872">
    <property type="term" value="F:metal ion binding"/>
    <property type="evidence" value="ECO:0007669"/>
    <property type="project" value="UniProtKB-KW"/>
</dbReference>
<protein>
    <recommendedName>
        <fullName evidence="13">Chymotrypsin-like elastase family member 1</fullName>
        <ecNumber evidence="12">3.4.21.36</ecNumber>
    </recommendedName>
    <alternativeName>
        <fullName evidence="14">Elastase-1</fullName>
    </alternativeName>
</protein>
<keyword evidence="9" id="KW-1015">Disulfide bond</keyword>
<dbReference type="FunFam" id="2.40.10.10:FF:000122">
    <property type="entry name" value="Chymotrypsin-like elastase family member 1"/>
    <property type="match status" value="1"/>
</dbReference>
<dbReference type="SMART" id="SM00020">
    <property type="entry name" value="Tryp_SPc"/>
    <property type="match status" value="1"/>
</dbReference>
<evidence type="ECO:0000256" key="3">
    <source>
        <dbReference type="ARBA" id="ARBA00022525"/>
    </source>
</evidence>
<feature type="non-terminal residue" evidence="16">
    <location>
        <position position="238"/>
    </location>
</feature>
<dbReference type="GO" id="GO:0005615">
    <property type="term" value="C:extracellular space"/>
    <property type="evidence" value="ECO:0007669"/>
    <property type="project" value="TreeGrafter"/>
</dbReference>
<evidence type="ECO:0000313" key="17">
    <source>
        <dbReference type="Proteomes" id="UP000242450"/>
    </source>
</evidence>
<evidence type="ECO:0000256" key="1">
    <source>
        <dbReference type="ARBA" id="ARBA00001913"/>
    </source>
</evidence>
<evidence type="ECO:0000256" key="11">
    <source>
        <dbReference type="ARBA" id="ARBA00037778"/>
    </source>
</evidence>
<evidence type="ECO:0000256" key="7">
    <source>
        <dbReference type="ARBA" id="ARBA00022825"/>
    </source>
</evidence>
<dbReference type="GO" id="GO:0006508">
    <property type="term" value="P:proteolysis"/>
    <property type="evidence" value="ECO:0007669"/>
    <property type="project" value="UniProtKB-KW"/>
</dbReference>
<dbReference type="PROSITE" id="PS00134">
    <property type="entry name" value="TRYPSIN_HIS"/>
    <property type="match status" value="1"/>
</dbReference>
<feature type="non-terminal residue" evidence="16">
    <location>
        <position position="1"/>
    </location>
</feature>
<evidence type="ECO:0000256" key="9">
    <source>
        <dbReference type="ARBA" id="ARBA00023157"/>
    </source>
</evidence>
<feature type="domain" description="Peptidase S1" evidence="15">
    <location>
        <begin position="13"/>
        <end position="238"/>
    </location>
</feature>
<gene>
    <name evidence="16" type="ORF">Celaphus_00011479</name>
</gene>
<keyword evidence="3" id="KW-0964">Secreted</keyword>
<evidence type="ECO:0000256" key="10">
    <source>
        <dbReference type="ARBA" id="ARBA00036864"/>
    </source>
</evidence>
<keyword evidence="6" id="KW-0378">Hydrolase</keyword>
<evidence type="ECO:0000256" key="14">
    <source>
        <dbReference type="ARBA" id="ARBA00042355"/>
    </source>
</evidence>
<evidence type="ECO:0000256" key="4">
    <source>
        <dbReference type="ARBA" id="ARBA00022670"/>
    </source>
</evidence>
<dbReference type="InterPro" id="IPR043504">
    <property type="entry name" value="Peptidase_S1_PA_chymotrypsin"/>
</dbReference>
<comment type="cofactor">
    <cofactor evidence="1">
        <name>Ca(2+)</name>
        <dbReference type="ChEBI" id="CHEBI:29108"/>
    </cofactor>
</comment>
<keyword evidence="17" id="KW-1185">Reference proteome</keyword>
<dbReference type="InterPro" id="IPR050850">
    <property type="entry name" value="Peptidase_S1_Elastase_sf"/>
</dbReference>
<organism evidence="16 17">
    <name type="scientific">Cervus elaphus hippelaphus</name>
    <name type="common">European red deer</name>
    <dbReference type="NCBI Taxonomy" id="46360"/>
    <lineage>
        <taxon>Eukaryota</taxon>
        <taxon>Metazoa</taxon>
        <taxon>Chordata</taxon>
        <taxon>Craniata</taxon>
        <taxon>Vertebrata</taxon>
        <taxon>Euteleostomi</taxon>
        <taxon>Mammalia</taxon>
        <taxon>Eutheria</taxon>
        <taxon>Laurasiatheria</taxon>
        <taxon>Artiodactyla</taxon>
        <taxon>Ruminantia</taxon>
        <taxon>Pecora</taxon>
        <taxon>Cervidae</taxon>
        <taxon>Cervinae</taxon>
        <taxon>Cervus</taxon>
    </lineage>
</organism>
<dbReference type="EMBL" id="MKHE01000003">
    <property type="protein sequence ID" value="OWK16933.1"/>
    <property type="molecule type" value="Genomic_DNA"/>
</dbReference>
<evidence type="ECO:0000256" key="6">
    <source>
        <dbReference type="ARBA" id="ARBA00022801"/>
    </source>
</evidence>
<dbReference type="GO" id="GO:0004252">
    <property type="term" value="F:serine-type endopeptidase activity"/>
    <property type="evidence" value="ECO:0007669"/>
    <property type="project" value="UniProtKB-EC"/>
</dbReference>
<comment type="subcellular location">
    <subcellularLocation>
        <location evidence="2">Secreted</location>
    </subcellularLocation>
</comment>
<dbReference type="Pfam" id="PF00089">
    <property type="entry name" value="Trypsin"/>
    <property type="match status" value="2"/>
</dbReference>